<dbReference type="PANTHER" id="PTHR12441:SF10">
    <property type="entry name" value="ATP SYNTHASE-COUPLING FACTOR 6, MITOCHONDRIAL"/>
    <property type="match status" value="1"/>
</dbReference>
<protein>
    <submittedName>
        <fullName evidence="10">ATP synthase-coupling factor 6 mitochondrial</fullName>
    </submittedName>
</protein>
<dbReference type="SUPFAM" id="SSF111357">
    <property type="entry name" value="Mitochondrial ATP synthase coupling factor 6"/>
    <property type="match status" value="1"/>
</dbReference>
<sequence>MYLRVLQPFRFSCLFYPRLATKATAVQVNDPIQKAFLQKLHEYNQKSKSGEMGLADAKPNEIKELKDTLAKIDRIFGATGQDMTQFPAFKFDQPQLVHPHSTITAEYPEETEEVKENQKAKDDRYILTI</sequence>
<accession>A0A8J4TN02</accession>
<comment type="similarity">
    <text evidence="2">Belongs to the eukaryotic ATPase subunit F6 family.</text>
</comment>
<evidence type="ECO:0000256" key="4">
    <source>
        <dbReference type="ARBA" id="ARBA00022547"/>
    </source>
</evidence>
<dbReference type="InterPro" id="IPR008387">
    <property type="entry name" value="ATP_synth_f6_mt"/>
</dbReference>
<keyword evidence="8" id="KW-0496">Mitochondrion</keyword>
<keyword evidence="5" id="KW-0375">Hydrogen ion transport</keyword>
<evidence type="ECO:0000313" key="11">
    <source>
        <dbReference type="Proteomes" id="UP000748531"/>
    </source>
</evidence>
<comment type="caution">
    <text evidence="10">The sequence shown here is derived from an EMBL/GenBank/DDBJ whole genome shotgun (WGS) entry which is preliminary data.</text>
</comment>
<dbReference type="GO" id="GO:0005743">
    <property type="term" value="C:mitochondrial inner membrane"/>
    <property type="evidence" value="ECO:0007669"/>
    <property type="project" value="UniProtKB-SubCell"/>
</dbReference>
<evidence type="ECO:0000256" key="1">
    <source>
        <dbReference type="ARBA" id="ARBA00004273"/>
    </source>
</evidence>
<dbReference type="GO" id="GO:0015078">
    <property type="term" value="F:proton transmembrane transporter activity"/>
    <property type="evidence" value="ECO:0007669"/>
    <property type="project" value="InterPro"/>
</dbReference>
<dbReference type="InterPro" id="IPR036204">
    <property type="entry name" value="ATP_synth_f6_sf_mt"/>
</dbReference>
<keyword evidence="4" id="KW-0138">CF(0)</keyword>
<organism evidence="10 11">
    <name type="scientific">Paragonimus heterotremus</name>
    <dbReference type="NCBI Taxonomy" id="100268"/>
    <lineage>
        <taxon>Eukaryota</taxon>
        <taxon>Metazoa</taxon>
        <taxon>Spiralia</taxon>
        <taxon>Lophotrochozoa</taxon>
        <taxon>Platyhelminthes</taxon>
        <taxon>Trematoda</taxon>
        <taxon>Digenea</taxon>
        <taxon>Plagiorchiida</taxon>
        <taxon>Troglotremata</taxon>
        <taxon>Troglotrematidae</taxon>
        <taxon>Paragonimus</taxon>
    </lineage>
</organism>
<keyword evidence="3" id="KW-0813">Transport</keyword>
<gene>
    <name evidence="10" type="ORF">PHET_01005</name>
</gene>
<dbReference type="GO" id="GO:0015986">
    <property type="term" value="P:proton motive force-driven ATP synthesis"/>
    <property type="evidence" value="ECO:0007669"/>
    <property type="project" value="InterPro"/>
</dbReference>
<dbReference type="Pfam" id="PF05511">
    <property type="entry name" value="ATP-synt_F6"/>
    <property type="match status" value="1"/>
</dbReference>
<dbReference type="Proteomes" id="UP000748531">
    <property type="component" value="Unassembled WGS sequence"/>
</dbReference>
<evidence type="ECO:0000256" key="9">
    <source>
        <dbReference type="ARBA" id="ARBA00023136"/>
    </source>
</evidence>
<dbReference type="AlphaFoldDB" id="A0A8J4TN02"/>
<evidence type="ECO:0000256" key="5">
    <source>
        <dbReference type="ARBA" id="ARBA00022781"/>
    </source>
</evidence>
<dbReference type="PANTHER" id="PTHR12441">
    <property type="entry name" value="ATP SYNTHASE COUPLING FACTOR 6, MITOCHONDRIAL"/>
    <property type="match status" value="1"/>
</dbReference>
<evidence type="ECO:0000256" key="3">
    <source>
        <dbReference type="ARBA" id="ARBA00022448"/>
    </source>
</evidence>
<evidence type="ECO:0000256" key="7">
    <source>
        <dbReference type="ARBA" id="ARBA00023065"/>
    </source>
</evidence>
<dbReference type="FunFam" id="1.10.246.110:FF:000001">
    <property type="entry name" value="ATP synthase-coupling factor 6, mitochondrial"/>
    <property type="match status" value="1"/>
</dbReference>
<evidence type="ECO:0000256" key="6">
    <source>
        <dbReference type="ARBA" id="ARBA00022792"/>
    </source>
</evidence>
<keyword evidence="9" id="KW-0472">Membrane</keyword>
<keyword evidence="11" id="KW-1185">Reference proteome</keyword>
<evidence type="ECO:0000256" key="8">
    <source>
        <dbReference type="ARBA" id="ARBA00023128"/>
    </source>
</evidence>
<name>A0A8J4TN02_9TREM</name>
<reference evidence="10" key="1">
    <citation type="submission" date="2019-05" db="EMBL/GenBank/DDBJ databases">
        <title>Annotation for the trematode Paragonimus heterotremus.</title>
        <authorList>
            <person name="Choi Y.-J."/>
        </authorList>
    </citation>
    <scope>NUCLEOTIDE SEQUENCE</scope>
    <source>
        <strain evidence="10">LC</strain>
    </source>
</reference>
<evidence type="ECO:0000256" key="2">
    <source>
        <dbReference type="ARBA" id="ARBA00007346"/>
    </source>
</evidence>
<dbReference type="GO" id="GO:0045259">
    <property type="term" value="C:proton-transporting ATP synthase complex"/>
    <property type="evidence" value="ECO:0007669"/>
    <property type="project" value="UniProtKB-KW"/>
</dbReference>
<proteinExistence type="inferred from homology"/>
<evidence type="ECO:0000313" key="10">
    <source>
        <dbReference type="EMBL" id="KAF5405612.1"/>
    </source>
</evidence>
<comment type="subcellular location">
    <subcellularLocation>
        <location evidence="1">Mitochondrion inner membrane</location>
    </subcellularLocation>
</comment>
<dbReference type="Gene3D" id="1.10.246.110">
    <property type="entry name" value="Mitochondrial ATP synthase-coupling factor 6"/>
    <property type="match status" value="1"/>
</dbReference>
<keyword evidence="7" id="KW-0406">Ion transport</keyword>
<keyword evidence="6" id="KW-0999">Mitochondrion inner membrane</keyword>
<dbReference type="OrthoDB" id="8902296at2759"/>
<dbReference type="EMBL" id="LUCH01000268">
    <property type="protein sequence ID" value="KAF5405612.1"/>
    <property type="molecule type" value="Genomic_DNA"/>
</dbReference>